<evidence type="ECO:0000313" key="2">
    <source>
        <dbReference type="Proteomes" id="UP000315995"/>
    </source>
</evidence>
<evidence type="ECO:0000313" key="1">
    <source>
        <dbReference type="EMBL" id="QDG52326.1"/>
    </source>
</evidence>
<accession>A0A4Y6PVG2</accession>
<reference evidence="1 2" key="1">
    <citation type="submission" date="2019-06" db="EMBL/GenBank/DDBJ databases">
        <title>Persicimonas caeni gen. nov., sp. nov., a predatory bacterium isolated from solar saltern.</title>
        <authorList>
            <person name="Wang S."/>
        </authorList>
    </citation>
    <scope>NUCLEOTIDE SEQUENCE [LARGE SCALE GENOMIC DNA]</scope>
    <source>
        <strain evidence="1 2">YN101</strain>
    </source>
</reference>
<keyword evidence="2" id="KW-1185">Reference proteome</keyword>
<dbReference type="RefSeq" id="WP_141198798.1">
    <property type="nucleotide sequence ID" value="NZ_CP041186.1"/>
</dbReference>
<proteinExistence type="predicted"/>
<evidence type="ECO:0008006" key="3">
    <source>
        <dbReference type="Google" id="ProtNLM"/>
    </source>
</evidence>
<dbReference type="OrthoDB" id="5504890at2"/>
<dbReference type="AlphaFoldDB" id="A0A4Y6PVG2"/>
<accession>A0A5B8Y8C7</accession>
<name>A0A4Y6PVG2_PERCE</name>
<gene>
    <name evidence="1" type="ORF">FIV42_16745</name>
</gene>
<protein>
    <recommendedName>
        <fullName evidence="3">DUF892 family protein</fullName>
    </recommendedName>
</protein>
<sequence length="165" mass="18138">MSNPELLAIYLRDHHSTAGGAIELCRRVSKSNSENEFGRKAEVLAAELSRDRTVLEEVMAAVDVDTSRVKDAGAWIAEKLGRLKLNGRVVSYSPLSRVVEFEALAMGVAGKIRLWRSLQIARQSDERLAGFDFDALIERAQDQRATVETLHQKAVEVAFVEGGGA</sequence>
<organism evidence="1 2">
    <name type="scientific">Persicimonas caeni</name>
    <dbReference type="NCBI Taxonomy" id="2292766"/>
    <lineage>
        <taxon>Bacteria</taxon>
        <taxon>Deltaproteobacteria</taxon>
        <taxon>Bradymonadales</taxon>
        <taxon>Bradymonadaceae</taxon>
        <taxon>Persicimonas</taxon>
    </lineage>
</organism>
<dbReference type="EMBL" id="CP041186">
    <property type="protein sequence ID" value="QDG52326.1"/>
    <property type="molecule type" value="Genomic_DNA"/>
</dbReference>
<dbReference type="Proteomes" id="UP000315995">
    <property type="component" value="Chromosome"/>
</dbReference>